<keyword evidence="5 8" id="KW-0799">Topoisomerase</keyword>
<dbReference type="Pfam" id="PF13368">
    <property type="entry name" value="Toprim_C_rpt"/>
    <property type="match status" value="4"/>
</dbReference>
<accession>A0AAX4HLB9</accession>
<dbReference type="Proteomes" id="UP001324634">
    <property type="component" value="Chromosome"/>
</dbReference>
<evidence type="ECO:0000256" key="7">
    <source>
        <dbReference type="ARBA" id="ARBA00023235"/>
    </source>
</evidence>
<dbReference type="InterPro" id="IPR000380">
    <property type="entry name" value="Topo_IA"/>
</dbReference>
<dbReference type="PROSITE" id="PS52039">
    <property type="entry name" value="TOPO_IA_2"/>
    <property type="match status" value="1"/>
</dbReference>
<evidence type="ECO:0000256" key="4">
    <source>
        <dbReference type="ARBA" id="ARBA00022842"/>
    </source>
</evidence>
<dbReference type="InterPro" id="IPR023406">
    <property type="entry name" value="Topo_IA_AS"/>
</dbReference>
<dbReference type="KEGG" id="psti:SOO65_14945"/>
<feature type="domain" description="Toprim" evidence="9">
    <location>
        <begin position="5"/>
        <end position="129"/>
    </location>
</feature>
<dbReference type="PROSITE" id="PS50880">
    <property type="entry name" value="TOPRIM"/>
    <property type="match status" value="1"/>
</dbReference>
<keyword evidence="3" id="KW-0479">Metal-binding</keyword>
<dbReference type="InterPro" id="IPR013825">
    <property type="entry name" value="Topo_IA_cen_sub2"/>
</dbReference>
<dbReference type="GO" id="GO:0006265">
    <property type="term" value="P:DNA topological change"/>
    <property type="evidence" value="ECO:0007669"/>
    <property type="project" value="UniProtKB-UniRule"/>
</dbReference>
<dbReference type="CDD" id="cd03363">
    <property type="entry name" value="TOPRIM_TopoIA_TopoI"/>
    <property type="match status" value="1"/>
</dbReference>
<feature type="active site" description="O-(5'-phospho-DNA)-tyrosine intermediate" evidence="8">
    <location>
        <position position="326"/>
    </location>
</feature>
<organism evidence="11 12">
    <name type="scientific">Peredibacter starrii</name>
    <dbReference type="NCBI Taxonomy" id="28202"/>
    <lineage>
        <taxon>Bacteria</taxon>
        <taxon>Pseudomonadati</taxon>
        <taxon>Bdellovibrionota</taxon>
        <taxon>Bacteriovoracia</taxon>
        <taxon>Bacteriovoracales</taxon>
        <taxon>Bacteriovoracaceae</taxon>
        <taxon>Peredibacter</taxon>
    </lineage>
</organism>
<dbReference type="SUPFAM" id="SSF56712">
    <property type="entry name" value="Prokaryotic type I DNA topoisomerase"/>
    <property type="match status" value="1"/>
</dbReference>
<feature type="site" description="Interaction with DNA" evidence="8">
    <location>
        <position position="158"/>
    </location>
</feature>
<name>A0AAX4HLB9_9BACT</name>
<dbReference type="GO" id="GO:0003917">
    <property type="term" value="F:DNA topoisomerase type I (single strand cut, ATP-independent) activity"/>
    <property type="evidence" value="ECO:0007669"/>
    <property type="project" value="UniProtKB-UniRule"/>
</dbReference>
<feature type="site" description="Interaction with DNA" evidence="8">
    <location>
        <position position="163"/>
    </location>
</feature>
<keyword evidence="6 8" id="KW-0238">DNA-binding</keyword>
<keyword evidence="4" id="KW-0460">Magnesium</keyword>
<dbReference type="RefSeq" id="WP_321391817.1">
    <property type="nucleotide sequence ID" value="NZ_CP139487.1"/>
</dbReference>
<dbReference type="InterPro" id="IPR034149">
    <property type="entry name" value="TOPRIM_TopoI"/>
</dbReference>
<evidence type="ECO:0000313" key="11">
    <source>
        <dbReference type="EMBL" id="WPU63991.1"/>
    </source>
</evidence>
<evidence type="ECO:0000256" key="5">
    <source>
        <dbReference type="ARBA" id="ARBA00023029"/>
    </source>
</evidence>
<dbReference type="AlphaFoldDB" id="A0AAX4HLB9"/>
<evidence type="ECO:0000256" key="2">
    <source>
        <dbReference type="ARBA" id="ARBA00009446"/>
    </source>
</evidence>
<comment type="catalytic activity">
    <reaction evidence="1 8">
        <text>ATP-independent breakage of single-stranded DNA, followed by passage and rejoining.</text>
        <dbReference type="EC" id="5.6.2.1"/>
    </reaction>
</comment>
<reference evidence="11 12" key="1">
    <citation type="submission" date="2023-11" db="EMBL/GenBank/DDBJ databases">
        <title>Peredibacter starrii A3.12.</title>
        <authorList>
            <person name="Mitchell R.J."/>
        </authorList>
    </citation>
    <scope>NUCLEOTIDE SEQUENCE [LARGE SCALE GENOMIC DNA]</scope>
    <source>
        <strain evidence="11 12">A3.12</strain>
    </source>
</reference>
<dbReference type="PANTHER" id="PTHR42785:SF1">
    <property type="entry name" value="DNA TOPOISOMERASE"/>
    <property type="match status" value="1"/>
</dbReference>
<evidence type="ECO:0000256" key="8">
    <source>
        <dbReference type="HAMAP-Rule" id="MF_00952"/>
    </source>
</evidence>
<dbReference type="InterPro" id="IPR003602">
    <property type="entry name" value="Topo_IA_DNA-bd_dom"/>
</dbReference>
<dbReference type="CDD" id="cd00186">
    <property type="entry name" value="TOP1Ac"/>
    <property type="match status" value="1"/>
</dbReference>
<dbReference type="EC" id="5.6.2.1" evidence="8"/>
<sequence>MADKKYLVIVESPTKAKTIRKFLPSNYIVEASMGHIRDLPQSASDIPAALKKEEWAKLGVNVDEDFDPLYIVPKDKKKIITDLKSKMKDCATIYLATDEDREGESISWHLLELLKPKVPVKRMVFHEITKTAIQKALKETREVDEKLVRAQETRRILDRLYGYTLSPLIWKKIAYGLSAGRVQSTGLRMIAERERERMRFKRSVYWDIKAQVHPAADKKALFDAKLTSIKGGRVAGGKDFDGLTGKLVDDKKVVLLDEKKSKDLAKNIEKAEWKVTSVEEKTFNSKPAIPFITSTLQMEANRKLGMSSKDTMRTAQRLYEEGLITYMRTDSPNLSQEAINAARNMVVELYGKEYLNPEVRQYAAKQKGAQEAHEAIRPAGAEFTHPDKTGMSGRELALYELIWKRTMATQMKEAEKASMTIKIEAGDAEFSASGTRILFPGFLRVYVEGSDDPEAALEDKEVILPVLKKGDSLKAATITPDMHETKPPARFTEASIVQALEKEGVGRPSTYASIIGTILDRGYVRKEGSALVPTFTGMAVIQLLENHFEHLVDYSFTSEMEESLDKIAYGEEDWLKYLTKFYKGKGGLAKKVEEQDKKIKPEESRTIHIMKDGKPMDIKVGRFGPYVVEKGEGKEEVHASIPEDIAPADLDPEQIKELLKNQANGPTPIGTDPKTKEKIYCLVGRYGAYFQLGEVTEENPKPKRASLPKGKDPKTATIEDAIQALSLPRELGVHPETKKPILANNGRFGPYVMHDGNFRSLKKEDDLFTVDLKRAIELLSEEKGASRRGGKVLKDFGLVAKLKKKVQVLDGKYGPYIKVGTKNITLPEDKRDPKVIEKMTEAELASIVLAAAKK</sequence>
<dbReference type="InterPro" id="IPR023405">
    <property type="entry name" value="Topo_IA_core_domain"/>
</dbReference>
<dbReference type="Gene3D" id="3.40.50.140">
    <property type="match status" value="1"/>
</dbReference>
<proteinExistence type="inferred from homology"/>
<dbReference type="InterPro" id="IPR005733">
    <property type="entry name" value="TopoI_bac-type"/>
</dbReference>
<dbReference type="InterPro" id="IPR003601">
    <property type="entry name" value="Topo_IA_2"/>
</dbReference>
<dbReference type="SMART" id="SM00437">
    <property type="entry name" value="TOP1Ac"/>
    <property type="match status" value="1"/>
</dbReference>
<keyword evidence="12" id="KW-1185">Reference proteome</keyword>
<keyword evidence="7 8" id="KW-0413">Isomerase</keyword>
<evidence type="ECO:0000256" key="6">
    <source>
        <dbReference type="ARBA" id="ARBA00023125"/>
    </source>
</evidence>
<dbReference type="Gene3D" id="2.70.20.10">
    <property type="entry name" value="Topoisomerase I, domain 3"/>
    <property type="match status" value="1"/>
</dbReference>
<dbReference type="PRINTS" id="PR00417">
    <property type="entry name" value="PRTPISMRASEI"/>
</dbReference>
<evidence type="ECO:0000313" key="12">
    <source>
        <dbReference type="Proteomes" id="UP001324634"/>
    </source>
</evidence>
<evidence type="ECO:0000256" key="1">
    <source>
        <dbReference type="ARBA" id="ARBA00000213"/>
    </source>
</evidence>
<dbReference type="NCBIfam" id="TIGR01051">
    <property type="entry name" value="topA_bact"/>
    <property type="match status" value="1"/>
</dbReference>
<dbReference type="GO" id="GO:0003677">
    <property type="term" value="F:DNA binding"/>
    <property type="evidence" value="ECO:0007669"/>
    <property type="project" value="UniProtKB-KW"/>
</dbReference>
<dbReference type="SMART" id="SM00493">
    <property type="entry name" value="TOPRIM"/>
    <property type="match status" value="1"/>
</dbReference>
<dbReference type="Gene3D" id="1.10.460.10">
    <property type="entry name" value="Topoisomerase I, domain 2"/>
    <property type="match status" value="1"/>
</dbReference>
<dbReference type="InterPro" id="IPR028612">
    <property type="entry name" value="Topoisom_1_IA"/>
</dbReference>
<dbReference type="PROSITE" id="PS00396">
    <property type="entry name" value="TOPO_IA_1"/>
    <property type="match status" value="1"/>
</dbReference>
<evidence type="ECO:0000259" key="9">
    <source>
        <dbReference type="PROSITE" id="PS50880"/>
    </source>
</evidence>
<feature type="domain" description="Topo IA-type catalytic" evidence="10">
    <location>
        <begin position="144"/>
        <end position="589"/>
    </location>
</feature>
<dbReference type="InterPro" id="IPR006171">
    <property type="entry name" value="TOPRIM_dom"/>
</dbReference>
<dbReference type="Gene3D" id="1.10.290.10">
    <property type="entry name" value="Topoisomerase I, domain 4"/>
    <property type="match status" value="1"/>
</dbReference>
<feature type="site" description="Interaction with DNA" evidence="8">
    <location>
        <position position="154"/>
    </location>
</feature>
<dbReference type="Pfam" id="PF01131">
    <property type="entry name" value="Topoisom_bac"/>
    <property type="match status" value="1"/>
</dbReference>
<comment type="similarity">
    <text evidence="2 8">Belongs to the type IA topoisomerase family.</text>
</comment>
<comment type="function">
    <text evidence="8">Releases the supercoiling and torsional tension of DNA, which is introduced during the DNA replication and transcription, by transiently cleaving and rejoining one strand of the DNA duplex. Introduces a single-strand break via transesterification at a target site in duplex DNA. The scissile phosphodiester is attacked by the catalytic tyrosine of the enzyme, resulting in the formation of a DNA-(5'-phosphotyrosyl)-enzyme intermediate and the expulsion of a 3'-OH DNA strand. The free DNA strand then undergoes passage around the unbroken strand, thus removing DNA supercoils. Finally, in the religation step, the DNA 3'-OH attacks the covalent intermediate to expel the active-site tyrosine and restore the DNA phosphodiester backbone.</text>
</comment>
<feature type="site" description="Interaction with DNA" evidence="8">
    <location>
        <position position="521"/>
    </location>
</feature>
<dbReference type="GO" id="GO:0046872">
    <property type="term" value="F:metal ion binding"/>
    <property type="evidence" value="ECO:0007669"/>
    <property type="project" value="UniProtKB-KW"/>
</dbReference>
<evidence type="ECO:0000259" key="10">
    <source>
        <dbReference type="PROSITE" id="PS52039"/>
    </source>
</evidence>
<dbReference type="EMBL" id="CP139487">
    <property type="protein sequence ID" value="WPU63991.1"/>
    <property type="molecule type" value="Genomic_DNA"/>
</dbReference>
<dbReference type="InterPro" id="IPR025589">
    <property type="entry name" value="Toprim_C_rpt"/>
</dbReference>
<feature type="site" description="Interaction with DNA" evidence="8">
    <location>
        <position position="328"/>
    </location>
</feature>
<dbReference type="PANTHER" id="PTHR42785">
    <property type="entry name" value="DNA TOPOISOMERASE, TYPE IA, CORE"/>
    <property type="match status" value="1"/>
</dbReference>
<feature type="site" description="Interaction with DNA" evidence="8">
    <location>
        <position position="170"/>
    </location>
</feature>
<feature type="region of interest" description="Interaction with DNA" evidence="8">
    <location>
        <begin position="178"/>
        <end position="183"/>
    </location>
</feature>
<comment type="subunit">
    <text evidence="8">Monomer.</text>
</comment>
<feature type="site" description="Interaction with DNA" evidence="8">
    <location>
        <position position="155"/>
    </location>
</feature>
<dbReference type="InterPro" id="IPR013824">
    <property type="entry name" value="Topo_IA_cen_sub1"/>
</dbReference>
<feature type="site" description="Interaction with DNA" evidence="8">
    <location>
        <position position="35"/>
    </location>
</feature>
<dbReference type="InterPro" id="IPR013497">
    <property type="entry name" value="Topo_IA_cen"/>
</dbReference>
<dbReference type="Pfam" id="PF01751">
    <property type="entry name" value="Toprim"/>
    <property type="match status" value="1"/>
</dbReference>
<dbReference type="HAMAP" id="MF_00952">
    <property type="entry name" value="Topoisom_1_prok"/>
    <property type="match status" value="1"/>
</dbReference>
<dbReference type="SMART" id="SM00436">
    <property type="entry name" value="TOP1Bc"/>
    <property type="match status" value="1"/>
</dbReference>
<protein>
    <recommendedName>
        <fullName evidence="8">DNA topoisomerase 1</fullName>
        <ecNumber evidence="8">5.6.2.1</ecNumber>
    </recommendedName>
    <alternativeName>
        <fullName evidence="8">DNA topoisomerase I</fullName>
    </alternativeName>
</protein>
<gene>
    <name evidence="8 11" type="primary">topA</name>
    <name evidence="11" type="ORF">SOO65_14945</name>
</gene>
<dbReference type="InterPro" id="IPR013826">
    <property type="entry name" value="Topo_IA_cen_sub3"/>
</dbReference>
<evidence type="ECO:0000256" key="3">
    <source>
        <dbReference type="ARBA" id="ARBA00022723"/>
    </source>
</evidence>